<organism evidence="1 2">
    <name type="scientific">Vibrio cholerae</name>
    <dbReference type="NCBI Taxonomy" id="666"/>
    <lineage>
        <taxon>Bacteria</taxon>
        <taxon>Pseudomonadati</taxon>
        <taxon>Pseudomonadota</taxon>
        <taxon>Gammaproteobacteria</taxon>
        <taxon>Vibrionales</taxon>
        <taxon>Vibrionaceae</taxon>
        <taxon>Vibrio</taxon>
    </lineage>
</organism>
<name>A0A5Q6PEP3_VIBCL</name>
<reference evidence="1 2" key="1">
    <citation type="submission" date="2019-09" db="EMBL/GenBank/DDBJ databases">
        <authorList>
            <person name="Kritzky A."/>
            <person name="Schelkanova E.Y."/>
            <person name="Alkhova Z.V."/>
            <person name="Smirnova N.I."/>
        </authorList>
    </citation>
    <scope>NUCLEOTIDE SEQUENCE [LARGE SCALE GENOMIC DNA]</scope>
    <source>
        <strain evidence="1 2">M1526</strain>
    </source>
</reference>
<dbReference type="AlphaFoldDB" id="A0A5Q6PEP3"/>
<comment type="caution">
    <text evidence="1">The sequence shown here is derived from an EMBL/GenBank/DDBJ whole genome shotgun (WGS) entry which is preliminary data.</text>
</comment>
<evidence type="ECO:0000313" key="2">
    <source>
        <dbReference type="Proteomes" id="UP000323225"/>
    </source>
</evidence>
<dbReference type="Proteomes" id="UP000323225">
    <property type="component" value="Unassembled WGS sequence"/>
</dbReference>
<proteinExistence type="predicted"/>
<evidence type="ECO:0000313" key="1">
    <source>
        <dbReference type="EMBL" id="KAA1253358.1"/>
    </source>
</evidence>
<gene>
    <name evidence="1" type="ORF">F0M16_17650</name>
</gene>
<sequence>MKNTTNQLDQELCFVSDNLELLFAVELILPGLHTVETAVNTIQDVHFDDLGGSGFFRLMSPHSKHHTPEYVMNGDHIIDNLSDQELKEVLDYSVSQNADSTTVKIILNRIEFESLEEEYEALFYEFEAFAETEKCISWKQLPLNLPAKYALVNVHYSQSNEQVHIEEIKLSEANLLDMAKRLNELQNVNKNEKVDFLILKEKSEKVIAQGSIELSEIV</sequence>
<accession>A0A5Q6PEP3</accession>
<protein>
    <submittedName>
        <fullName evidence="1">Uncharacterized protein</fullName>
    </submittedName>
</protein>
<dbReference type="EMBL" id="VUAA01000022">
    <property type="protein sequence ID" value="KAA1253358.1"/>
    <property type="molecule type" value="Genomic_DNA"/>
</dbReference>